<protein>
    <submittedName>
        <fullName evidence="1">Uncharacterized protein</fullName>
    </submittedName>
</protein>
<comment type="caution">
    <text evidence="1">The sequence shown here is derived from an EMBL/GenBank/DDBJ whole genome shotgun (WGS) entry which is preliminary data.</text>
</comment>
<sequence>MNIGWTRVFDHPFSVGKIVFEKLGMDLSGIETITLPSVPQPLFQHGEGRTHEDGEVKALGKACPGRFVQQQIIAFGKDKARFRRNRPGGRNGNFPGAVENRNKHLLPALADGGDDIQEAAHVESFRCAFSRQQSPFLKNAVIHMEAIHGQDGGRFASRPQGLKKSIRKRGFAGPRGTGNGYDETGLTLCPPKNVFDDRLKLQRHAASVSFGASLAPVMKATASDME</sequence>
<accession>A0A822V1N4</accession>
<dbReference type="EMBL" id="FCNL01000020">
    <property type="protein sequence ID" value="CVI17740.1"/>
    <property type="molecule type" value="Genomic_DNA"/>
</dbReference>
<name>A0A822V1N4_AGRTU</name>
<dbReference type="AlphaFoldDB" id="A0A822V1N4"/>
<proteinExistence type="predicted"/>
<evidence type="ECO:0000313" key="1">
    <source>
        <dbReference type="EMBL" id="CVI17740.1"/>
    </source>
</evidence>
<organism evidence="1 2">
    <name type="scientific">Agrobacterium tumefaciens str. B6</name>
    <dbReference type="NCBI Taxonomy" id="1183423"/>
    <lineage>
        <taxon>Bacteria</taxon>
        <taxon>Pseudomonadati</taxon>
        <taxon>Pseudomonadota</taxon>
        <taxon>Alphaproteobacteria</taxon>
        <taxon>Hyphomicrobiales</taxon>
        <taxon>Rhizobiaceae</taxon>
        <taxon>Rhizobium/Agrobacterium group</taxon>
        <taxon>Agrobacterium</taxon>
        <taxon>Agrobacterium tumefaciens complex</taxon>
    </lineage>
</organism>
<gene>
    <name evidence="1" type="ORF">AGR4A_Cc30012</name>
</gene>
<dbReference type="Proteomes" id="UP000192074">
    <property type="component" value="Unassembled WGS sequence"/>
</dbReference>
<evidence type="ECO:0000313" key="2">
    <source>
        <dbReference type="Proteomes" id="UP000192074"/>
    </source>
</evidence>
<reference evidence="1 2" key="1">
    <citation type="submission" date="2016-01" db="EMBL/GenBank/DDBJ databases">
        <authorList>
            <person name="Regsiter A."/>
            <person name="william w."/>
        </authorList>
    </citation>
    <scope>NUCLEOTIDE SEQUENCE [LARGE SCALE GENOMIC DNA]</scope>
    <source>
        <strain evidence="1 2">B6</strain>
    </source>
</reference>